<keyword evidence="13 19" id="KW-1133">Transmembrane helix</keyword>
<comment type="catalytic activity">
    <reaction evidence="1">
        <text>1D-myo-inositol 3-phosphate + CTP + H(+) = CDP-1L-myo-inositol + diphosphate</text>
        <dbReference type="Rhea" id="RHEA:30647"/>
        <dbReference type="ChEBI" id="CHEBI:15378"/>
        <dbReference type="ChEBI" id="CHEBI:33019"/>
        <dbReference type="ChEBI" id="CHEBI:37563"/>
        <dbReference type="ChEBI" id="CHEBI:58401"/>
        <dbReference type="ChEBI" id="CHEBI:62573"/>
        <dbReference type="EC" id="2.7.7.74"/>
    </reaction>
</comment>
<evidence type="ECO:0000256" key="9">
    <source>
        <dbReference type="ARBA" id="ARBA00022679"/>
    </source>
</evidence>
<evidence type="ECO:0000256" key="3">
    <source>
        <dbReference type="ARBA" id="ARBA00004141"/>
    </source>
</evidence>
<evidence type="ECO:0000256" key="12">
    <source>
        <dbReference type="ARBA" id="ARBA00022842"/>
    </source>
</evidence>
<evidence type="ECO:0000256" key="16">
    <source>
        <dbReference type="ARBA" id="ARBA00049235"/>
    </source>
</evidence>
<sequence length="437" mass="49153">MVPEKAVILAAGLGTRLGKLTEETPKGLLKVAGREILYRTMKVLQELGVREFIIITNPKYETKFRKFAEKNGFNARIIINEHPEKGNGYSLYLAKDWVDGRFILVMSDHIYERAFLVKAAEGEGPIVDEAPRYISIDEATKVKIKDNRVEDIGKHLKEFDAIDTGFFVLTPEIFEVADEILSEKGKAELSEIVKKAKLKVTFVSGFFWMDIDTPQDIKKARKLIVQTSVKGSGDGFISRHLNRKISTRISTLLVDYVTPNQMTVVTFLLGILSALVNFISVPLAGITYQISSILDGVDGEIARASMKTSRFGGYVDSILDRYVDFAFLLTLAYVTIKEPLWWAIAVTAIFGSAMVSYSTERYKAAYGSDIYSDIPTMRYLIGKRDERIFLTMLFCLAGQIKALFALLAILANLRIAATVWLVWKLKNNAHKCNYHDI</sequence>
<dbReference type="InterPro" id="IPR043130">
    <property type="entry name" value="CDP-OH_PTrfase_TM_dom"/>
</dbReference>
<dbReference type="GO" id="GO:0016020">
    <property type="term" value="C:membrane"/>
    <property type="evidence" value="ECO:0007669"/>
    <property type="project" value="UniProtKB-SubCell"/>
</dbReference>
<dbReference type="Gene3D" id="1.20.120.1760">
    <property type="match status" value="1"/>
</dbReference>
<dbReference type="Gene3D" id="3.90.550.10">
    <property type="entry name" value="Spore Coat Polysaccharide Biosynthesis Protein SpsA, Chain A"/>
    <property type="match status" value="1"/>
</dbReference>
<evidence type="ECO:0000256" key="7">
    <source>
        <dbReference type="ARBA" id="ARBA00013268"/>
    </source>
</evidence>
<dbReference type="SUPFAM" id="SSF53448">
    <property type="entry name" value="Nucleotide-diphospho-sugar transferases"/>
    <property type="match status" value="1"/>
</dbReference>
<keyword evidence="11" id="KW-0479">Metal-binding</keyword>
<dbReference type="AlphaFoldDB" id="W0I7Y3"/>
<dbReference type="InterPro" id="IPR048254">
    <property type="entry name" value="CDP_ALCOHOL_P_TRANSF_CS"/>
</dbReference>
<evidence type="ECO:0000256" key="2">
    <source>
        <dbReference type="ARBA" id="ARBA00001946"/>
    </source>
</evidence>
<dbReference type="InterPro" id="IPR053433">
    <property type="entry name" value="IPC_transferase/DIPP_synth"/>
</dbReference>
<dbReference type="GO" id="GO:0008654">
    <property type="term" value="P:phospholipid biosynthetic process"/>
    <property type="evidence" value="ECO:0007669"/>
    <property type="project" value="InterPro"/>
</dbReference>
<dbReference type="RefSeq" id="WP_042681156.1">
    <property type="nucleotide sequence ID" value="NZ_CP006965.1"/>
</dbReference>
<gene>
    <name evidence="21" type="ORF">TES1_1181</name>
</gene>
<comment type="subcellular location">
    <subcellularLocation>
        <location evidence="3">Membrane</location>
        <topology evidence="3">Multi-pass membrane protein</topology>
    </subcellularLocation>
</comment>
<organism evidence="21 22">
    <name type="scientific">Thermococcus paralvinellae</name>
    <dbReference type="NCBI Taxonomy" id="582419"/>
    <lineage>
        <taxon>Archaea</taxon>
        <taxon>Methanobacteriati</taxon>
        <taxon>Methanobacteriota</taxon>
        <taxon>Thermococci</taxon>
        <taxon>Thermococcales</taxon>
        <taxon>Thermococcaceae</taxon>
        <taxon>Thermococcus</taxon>
    </lineage>
</organism>
<keyword evidence="15" id="KW-0511">Multifunctional enzyme</keyword>
<dbReference type="KEGG" id="ths:TES1_1181"/>
<dbReference type="GO" id="GO:0016780">
    <property type="term" value="F:phosphotransferase activity, for other substituted phosphate groups"/>
    <property type="evidence" value="ECO:0007669"/>
    <property type="project" value="InterPro"/>
</dbReference>
<evidence type="ECO:0000256" key="6">
    <source>
        <dbReference type="ARBA" id="ARBA00012504"/>
    </source>
</evidence>
<keyword evidence="12" id="KW-0460">Magnesium</keyword>
<name>W0I7Y3_9EURY</name>
<dbReference type="FunFam" id="3.90.550.10:FF:000282">
    <property type="entry name" value="Bifunctional IPC transferase and DIPP synthase"/>
    <property type="match status" value="1"/>
</dbReference>
<comment type="cofactor">
    <cofactor evidence="2">
        <name>Mg(2+)</name>
        <dbReference type="ChEBI" id="CHEBI:18420"/>
    </cofactor>
</comment>
<keyword evidence="22" id="KW-1185">Reference proteome</keyword>
<feature type="domain" description="Nucleotidyl transferase" evidence="20">
    <location>
        <begin position="5"/>
        <end position="224"/>
    </location>
</feature>
<reference evidence="21 22" key="1">
    <citation type="journal article" date="2014" name="Int. J. Syst. Evol. Microbiol.">
        <title>Thermococcus paralvinellae sp. nov. and Thermococcus cleftensis sp. nov. of hyperthermophilic heterotrophs from deep-sea hydrothermal vents.</title>
        <authorList>
            <person name="Hensley S.A."/>
            <person name="Jung J.H."/>
            <person name="Park C.S."/>
            <person name="Holden J.F."/>
        </authorList>
    </citation>
    <scope>NUCLEOTIDE SEQUENCE [LARGE SCALE GENOMIC DNA]</scope>
    <source>
        <strain evidence="21 22">ES1</strain>
    </source>
</reference>
<evidence type="ECO:0000256" key="8">
    <source>
        <dbReference type="ARBA" id="ARBA00018322"/>
    </source>
</evidence>
<comment type="similarity">
    <text evidence="18">Belongs to the CDP-alcohol phosphatidyltransferase class-I family.</text>
</comment>
<accession>W0I7Y3</accession>
<evidence type="ECO:0000256" key="10">
    <source>
        <dbReference type="ARBA" id="ARBA00022692"/>
    </source>
</evidence>
<dbReference type="GO" id="GO:0016779">
    <property type="term" value="F:nucleotidyltransferase activity"/>
    <property type="evidence" value="ECO:0007669"/>
    <property type="project" value="UniProtKB-KW"/>
</dbReference>
<dbReference type="GeneID" id="24907814"/>
<evidence type="ECO:0000256" key="17">
    <source>
        <dbReference type="ARBA" id="ARBA00054100"/>
    </source>
</evidence>
<dbReference type="Proteomes" id="UP000019027">
    <property type="component" value="Chromosome"/>
</dbReference>
<keyword evidence="9 18" id="KW-0808">Transferase</keyword>
<dbReference type="Pfam" id="PF01066">
    <property type="entry name" value="CDP-OH_P_transf"/>
    <property type="match status" value="1"/>
</dbReference>
<dbReference type="HOGENOM" id="CLU_643435_0_0_2"/>
<evidence type="ECO:0000256" key="1">
    <source>
        <dbReference type="ARBA" id="ARBA00000729"/>
    </source>
</evidence>
<dbReference type="PANTHER" id="PTHR19136">
    <property type="entry name" value="MOLYBDENUM COFACTOR GUANYLYLTRANSFERASE"/>
    <property type="match status" value="1"/>
</dbReference>
<evidence type="ECO:0000256" key="11">
    <source>
        <dbReference type="ARBA" id="ARBA00022723"/>
    </source>
</evidence>
<evidence type="ECO:0000313" key="21">
    <source>
        <dbReference type="EMBL" id="AHF80565.1"/>
    </source>
</evidence>
<feature type="transmembrane region" description="Helical" evidence="19">
    <location>
        <begin position="340"/>
        <end position="357"/>
    </location>
</feature>
<dbReference type="STRING" id="582419.TES1_1181"/>
<feature type="transmembrane region" description="Helical" evidence="19">
    <location>
        <begin position="267"/>
        <end position="290"/>
    </location>
</feature>
<keyword evidence="14 19" id="KW-0472">Membrane</keyword>
<comment type="catalytic activity">
    <reaction evidence="16">
        <text>CDP-1L-myo-inositol + 1D-myo-inositol 3-phosphate = bis(1L-myo-inositol) 3,1'-phosphate 1-phosphate + CMP + H(+)</text>
        <dbReference type="Rhea" id="RHEA:31327"/>
        <dbReference type="ChEBI" id="CHEBI:15378"/>
        <dbReference type="ChEBI" id="CHEBI:58401"/>
        <dbReference type="ChEBI" id="CHEBI:60377"/>
        <dbReference type="ChEBI" id="CHEBI:62573"/>
        <dbReference type="ChEBI" id="CHEBI:62576"/>
        <dbReference type="EC" id="2.7.8.34"/>
    </reaction>
</comment>
<dbReference type="PROSITE" id="PS00379">
    <property type="entry name" value="CDP_ALCOHOL_P_TRANSF"/>
    <property type="match status" value="1"/>
</dbReference>
<dbReference type="Pfam" id="PF00483">
    <property type="entry name" value="NTP_transferase"/>
    <property type="match status" value="1"/>
</dbReference>
<evidence type="ECO:0000313" key="22">
    <source>
        <dbReference type="Proteomes" id="UP000019027"/>
    </source>
</evidence>
<comment type="function">
    <text evidence="17">Involved in biosynthesis of di-myo-inositol phosphate (DIP), a widespread organic solute in microorganisms adapted to hot environments. Catalyzes the condensation of CTP and L-myo-inositol-1-phosphate into CDP-L-myo-inositol, as well as the biosynthesis of di-myo-inositol-1,3'-phosphate-1'-phosphate (DIPP) from CDP-L-myo-inositol and L-myo-inositol-1-phosphate.</text>
</comment>
<evidence type="ECO:0000256" key="15">
    <source>
        <dbReference type="ARBA" id="ARBA00023268"/>
    </source>
</evidence>
<dbReference type="GO" id="GO:0046872">
    <property type="term" value="F:metal ion binding"/>
    <property type="evidence" value="ECO:0007669"/>
    <property type="project" value="UniProtKB-KW"/>
</dbReference>
<dbReference type="NCBIfam" id="NF041135">
    <property type="entry name" value="IPPtranDIPPsyn_Thcocales"/>
    <property type="match status" value="1"/>
</dbReference>
<evidence type="ECO:0000256" key="19">
    <source>
        <dbReference type="SAM" id="Phobius"/>
    </source>
</evidence>
<keyword evidence="21" id="KW-0548">Nucleotidyltransferase</keyword>
<comment type="similarity">
    <text evidence="5">In the N-terminal section; belongs to the MobA family.</text>
</comment>
<dbReference type="EMBL" id="CP006965">
    <property type="protein sequence ID" value="AHF80565.1"/>
    <property type="molecule type" value="Genomic_DNA"/>
</dbReference>
<dbReference type="OrthoDB" id="15372at2157"/>
<dbReference type="InterPro" id="IPR029044">
    <property type="entry name" value="Nucleotide-diphossugar_trans"/>
</dbReference>
<protein>
    <recommendedName>
        <fullName evidence="8">Bifunctional IPC transferase and DIPP synthase</fullName>
        <ecNumber evidence="6">2.7.7.74</ecNumber>
        <ecNumber evidence="7">2.7.8.34</ecNumber>
    </recommendedName>
</protein>
<evidence type="ECO:0000256" key="4">
    <source>
        <dbReference type="ARBA" id="ARBA00006982"/>
    </source>
</evidence>
<feature type="transmembrane region" description="Helical" evidence="19">
    <location>
        <begin position="388"/>
        <end position="411"/>
    </location>
</feature>
<proteinExistence type="inferred from homology"/>
<dbReference type="PANTHER" id="PTHR19136:SF84">
    <property type="entry name" value="BIFUNCTIONAL IPC TRANSFERASE AND DIPP SYNTHASE"/>
    <property type="match status" value="1"/>
</dbReference>
<dbReference type="FunFam" id="1.20.120.1760:FF:000042">
    <property type="entry name" value="Bifunctional IPC transferase and DIPP synthase"/>
    <property type="match status" value="1"/>
</dbReference>
<keyword evidence="10 19" id="KW-0812">Transmembrane</keyword>
<evidence type="ECO:0000256" key="13">
    <source>
        <dbReference type="ARBA" id="ARBA00022989"/>
    </source>
</evidence>
<dbReference type="InterPro" id="IPR005835">
    <property type="entry name" value="NTP_transferase_dom"/>
</dbReference>
<dbReference type="EC" id="2.7.8.34" evidence="7"/>
<evidence type="ECO:0000256" key="18">
    <source>
        <dbReference type="RuleBase" id="RU003750"/>
    </source>
</evidence>
<comment type="similarity">
    <text evidence="4">In the C-terminal section; belongs to the CDP-alcohol phosphatidyltransferase class-I family.</text>
</comment>
<dbReference type="EC" id="2.7.7.74" evidence="6"/>
<dbReference type="InterPro" id="IPR000462">
    <property type="entry name" value="CDP-OH_P_trans"/>
</dbReference>
<evidence type="ECO:0000256" key="5">
    <source>
        <dbReference type="ARBA" id="ARBA00007897"/>
    </source>
</evidence>
<dbReference type="CDD" id="cd02523">
    <property type="entry name" value="PC_cytidylyltransferase"/>
    <property type="match status" value="1"/>
</dbReference>
<evidence type="ECO:0000259" key="20">
    <source>
        <dbReference type="Pfam" id="PF00483"/>
    </source>
</evidence>
<evidence type="ECO:0000256" key="14">
    <source>
        <dbReference type="ARBA" id="ARBA00023136"/>
    </source>
</evidence>